<dbReference type="OrthoDB" id="3949537at2"/>
<dbReference type="KEGG" id="erz:ER308_12725"/>
<feature type="region of interest" description="Disordered" evidence="6">
    <location>
        <begin position="1"/>
        <end position="42"/>
    </location>
</feature>
<feature type="transmembrane region" description="Helical" evidence="7">
    <location>
        <begin position="482"/>
        <end position="501"/>
    </location>
</feature>
<dbReference type="PANTHER" id="PTHR31566:SF0">
    <property type="entry name" value="CYTOCHROME C BIOGENESIS PROTEIN CCS1, CHLOROPLASTIC"/>
    <property type="match status" value="1"/>
</dbReference>
<keyword evidence="10" id="KW-1185">Reference proteome</keyword>
<feature type="region of interest" description="Disordered" evidence="6">
    <location>
        <begin position="542"/>
        <end position="589"/>
    </location>
</feature>
<dbReference type="RefSeq" id="WP_131155340.1">
    <property type="nucleotide sequence ID" value="NZ_CP036402.1"/>
</dbReference>
<dbReference type="GO" id="GO:0017004">
    <property type="term" value="P:cytochrome complex assembly"/>
    <property type="evidence" value="ECO:0007669"/>
    <property type="project" value="UniProtKB-KW"/>
</dbReference>
<sequence>MTAPSRSGQAGEAPAPGQEDQAGQQARARGERAAGGRKGAPGGVLGPGETVVWLWRRLRRMSTALWLLFALAAASLIATFVPQEPVIPTTVADWREGVEGPGPEVAAAFDALGLFDVYGSWWFIAVVVLLFVSLTGCLIPRWKAFAVQVRRPPVAGRNLDRLSHRREIATDRSPEEALTAAERVLRRHRFRRRRVAPDEASVAGSGTGSARSRIAAERGHWREGGSLLFHTSFYVLLAGVIGGHALGFFGQVNVVEGDAFTDTRIAYDRAEPGALFGADSHRGFTVRLDEFDVRFAPNQVPSEFVSSVTVLEEGEEVHEDEVRVNDRLEYAGMNLYQMRWGYAPELRVRSGDEPLYEDHLMLREEDTGAWTGVAKVAVGDPQIALEVLLIPDFGVTDDGEVVNRGPEAENPRLFGNLWVGDLGFERALPAAEFDREGGERLATVELEPGSTQQLLGDDLVLDFDGVAHWSGFQVAHQPGRGVLLFAAALLLAGLVPSLYAYRRRLWVDVHPSGQGSAVRVAGVAQQRGERFADEFERVGRELEDALAGEPRASSDARMGPAGEDSSEPRPWGDESIGPDESSEEADARR</sequence>
<dbReference type="InterPro" id="IPR007816">
    <property type="entry name" value="ResB-like_domain"/>
</dbReference>
<keyword evidence="5 7" id="KW-0472">Membrane</keyword>
<evidence type="ECO:0000256" key="6">
    <source>
        <dbReference type="SAM" id="MobiDB-lite"/>
    </source>
</evidence>
<reference evidence="9 10" key="1">
    <citation type="submission" date="2019-01" db="EMBL/GenBank/DDBJ databases">
        <title>Egibacter rhizosphaerae EGI 80759T.</title>
        <authorList>
            <person name="Chen D.-D."/>
            <person name="Tian Y."/>
            <person name="Jiao J.-Y."/>
            <person name="Zhang X.-T."/>
            <person name="Zhang Y.-G."/>
            <person name="Zhang Y."/>
            <person name="Xiao M."/>
            <person name="Shu W.-S."/>
            <person name="Li W.-J."/>
        </authorList>
    </citation>
    <scope>NUCLEOTIDE SEQUENCE [LARGE SCALE GENOMIC DNA]</scope>
    <source>
        <strain evidence="9 10">EGI 80759</strain>
    </source>
</reference>
<comment type="subcellular location">
    <subcellularLocation>
        <location evidence="1">Membrane</location>
        <topology evidence="1">Multi-pass membrane protein</topology>
    </subcellularLocation>
</comment>
<feature type="compositionally biased region" description="Low complexity" evidence="6">
    <location>
        <begin position="17"/>
        <end position="27"/>
    </location>
</feature>
<feature type="transmembrane region" description="Helical" evidence="7">
    <location>
        <begin position="64"/>
        <end position="81"/>
    </location>
</feature>
<evidence type="ECO:0000256" key="4">
    <source>
        <dbReference type="ARBA" id="ARBA00022989"/>
    </source>
</evidence>
<dbReference type="InterPro" id="IPR023494">
    <property type="entry name" value="Cyt_c_bgen_Ccs1/CcsB/ResB"/>
</dbReference>
<proteinExistence type="predicted"/>
<evidence type="ECO:0000256" key="2">
    <source>
        <dbReference type="ARBA" id="ARBA00022692"/>
    </source>
</evidence>
<dbReference type="PANTHER" id="PTHR31566">
    <property type="entry name" value="CYTOCHROME C BIOGENESIS PROTEIN CCS1, CHLOROPLASTIC"/>
    <property type="match status" value="1"/>
</dbReference>
<gene>
    <name evidence="9" type="ORF">ER308_12725</name>
</gene>
<keyword evidence="4 7" id="KW-1133">Transmembrane helix</keyword>
<feature type="transmembrane region" description="Helical" evidence="7">
    <location>
        <begin position="227"/>
        <end position="249"/>
    </location>
</feature>
<keyword evidence="2 7" id="KW-0812">Transmembrane</keyword>
<keyword evidence="3" id="KW-0201">Cytochrome c-type biogenesis</keyword>
<dbReference type="EMBL" id="CP036402">
    <property type="protein sequence ID" value="QBI20343.1"/>
    <property type="molecule type" value="Genomic_DNA"/>
</dbReference>
<feature type="transmembrane region" description="Helical" evidence="7">
    <location>
        <begin position="121"/>
        <end position="142"/>
    </location>
</feature>
<dbReference type="AlphaFoldDB" id="A0A411YGL3"/>
<dbReference type="GO" id="GO:0016020">
    <property type="term" value="C:membrane"/>
    <property type="evidence" value="ECO:0007669"/>
    <property type="project" value="UniProtKB-SubCell"/>
</dbReference>
<feature type="domain" description="ResB-like" evidence="8">
    <location>
        <begin position="61"/>
        <end position="536"/>
    </location>
</feature>
<protein>
    <submittedName>
        <fullName evidence="9">Cytochrome c biogenesis protein ResB</fullName>
    </submittedName>
</protein>
<evidence type="ECO:0000256" key="5">
    <source>
        <dbReference type="ARBA" id="ARBA00023136"/>
    </source>
</evidence>
<evidence type="ECO:0000313" key="9">
    <source>
        <dbReference type="EMBL" id="QBI20343.1"/>
    </source>
</evidence>
<accession>A0A411YGL3</accession>
<evidence type="ECO:0000259" key="8">
    <source>
        <dbReference type="Pfam" id="PF05140"/>
    </source>
</evidence>
<evidence type="ECO:0000256" key="3">
    <source>
        <dbReference type="ARBA" id="ARBA00022748"/>
    </source>
</evidence>
<evidence type="ECO:0000313" key="10">
    <source>
        <dbReference type="Proteomes" id="UP000291469"/>
    </source>
</evidence>
<feature type="compositionally biased region" description="Acidic residues" evidence="6">
    <location>
        <begin position="576"/>
        <end position="589"/>
    </location>
</feature>
<dbReference type="Proteomes" id="UP000291469">
    <property type="component" value="Chromosome"/>
</dbReference>
<evidence type="ECO:0000256" key="7">
    <source>
        <dbReference type="SAM" id="Phobius"/>
    </source>
</evidence>
<organism evidence="9 10">
    <name type="scientific">Egibacter rhizosphaerae</name>
    <dbReference type="NCBI Taxonomy" id="1670831"/>
    <lineage>
        <taxon>Bacteria</taxon>
        <taxon>Bacillati</taxon>
        <taxon>Actinomycetota</taxon>
        <taxon>Nitriliruptoria</taxon>
        <taxon>Egibacterales</taxon>
        <taxon>Egibacteraceae</taxon>
        <taxon>Egibacter</taxon>
    </lineage>
</organism>
<dbReference type="Pfam" id="PF05140">
    <property type="entry name" value="ResB"/>
    <property type="match status" value="1"/>
</dbReference>
<name>A0A411YGL3_9ACTN</name>
<evidence type="ECO:0000256" key="1">
    <source>
        <dbReference type="ARBA" id="ARBA00004141"/>
    </source>
</evidence>